<name>A0A1F8DPK0_9BACT</name>
<dbReference type="Proteomes" id="UP000177029">
    <property type="component" value="Unassembled WGS sequence"/>
</dbReference>
<dbReference type="Pfam" id="PF00437">
    <property type="entry name" value="T2SSE"/>
    <property type="match status" value="1"/>
</dbReference>
<proteinExistence type="inferred from homology"/>
<dbReference type="EMBL" id="MGIP01000026">
    <property type="protein sequence ID" value="OGM90336.1"/>
    <property type="molecule type" value="Genomic_DNA"/>
</dbReference>
<dbReference type="GO" id="GO:0005524">
    <property type="term" value="F:ATP binding"/>
    <property type="evidence" value="ECO:0007669"/>
    <property type="project" value="UniProtKB-KW"/>
</dbReference>
<feature type="domain" description="Bacterial type II secretion system protein E" evidence="4">
    <location>
        <begin position="255"/>
        <end position="269"/>
    </location>
</feature>
<dbReference type="GO" id="GO:0005886">
    <property type="term" value="C:plasma membrane"/>
    <property type="evidence" value="ECO:0007669"/>
    <property type="project" value="TreeGrafter"/>
</dbReference>
<dbReference type="CDD" id="cd01129">
    <property type="entry name" value="PulE-GspE-like"/>
    <property type="match status" value="1"/>
</dbReference>
<dbReference type="Gene3D" id="3.30.450.90">
    <property type="match status" value="1"/>
</dbReference>
<comment type="similarity">
    <text evidence="1">Belongs to the GSP E family.</text>
</comment>
<dbReference type="InterPro" id="IPR001482">
    <property type="entry name" value="T2SS/T4SS_dom"/>
</dbReference>
<dbReference type="SUPFAM" id="SSF52540">
    <property type="entry name" value="P-loop containing nucleoside triphosphate hydrolases"/>
    <property type="match status" value="1"/>
</dbReference>
<dbReference type="AlphaFoldDB" id="A0A1F8DPK0"/>
<dbReference type="PROSITE" id="PS00662">
    <property type="entry name" value="T2SP_E"/>
    <property type="match status" value="1"/>
</dbReference>
<evidence type="ECO:0000256" key="1">
    <source>
        <dbReference type="ARBA" id="ARBA00006611"/>
    </source>
</evidence>
<dbReference type="PANTHER" id="PTHR30258:SF1">
    <property type="entry name" value="PROTEIN TRANSPORT PROTEIN HOFB HOMOLOG"/>
    <property type="match status" value="1"/>
</dbReference>
<evidence type="ECO:0000256" key="3">
    <source>
        <dbReference type="ARBA" id="ARBA00022840"/>
    </source>
</evidence>
<evidence type="ECO:0000256" key="2">
    <source>
        <dbReference type="ARBA" id="ARBA00022741"/>
    </source>
</evidence>
<sequence length="452" mass="50116">MLTYYRFAAKQHEKITGSVQIAEQTEEEAKKQNLKTLDAVKEAIRKLNNPGNISALIQTILIGAVENRASDIHIEPQNQKLRLRYRIDGMLQDIFTEFAKGTHRPIISRIKLLSGLKLNVKDETQDGRFTIDLPVKQDIEVRVAVAPSEFGEVVVMRLLDPEAIQVSLDQLGLRNDDLAIIEEQLHKPNGMALNTGPTGSGKTTTLYAFLKKRLDPSIKIITIEDPIEYHLDGIEQTQVDESADYTFSGGLRSLMRQDPDVILVGEIRDKETAEIAIQAALTGHLVFSTVHANEAAGGIARLLDLGAKPNSIAPAINLLIAQRLVRKLCAVCKKEKQVTAEERKKIETYIQGLPERVDKEKYMKDIKLFEPVGCPACNNIGYKGRIAVFELLVVNDEIRELIGKDAGQIAIKKAVQDTGFVSMQQDGVLKYATGITSLSEVEDVTGNVEELK</sequence>
<dbReference type="InterPro" id="IPR027417">
    <property type="entry name" value="P-loop_NTPase"/>
</dbReference>
<evidence type="ECO:0000313" key="5">
    <source>
        <dbReference type="EMBL" id="OGM90336.1"/>
    </source>
</evidence>
<dbReference type="PANTHER" id="PTHR30258">
    <property type="entry name" value="TYPE II SECRETION SYSTEM PROTEIN GSPE-RELATED"/>
    <property type="match status" value="1"/>
</dbReference>
<dbReference type="GO" id="GO:0016887">
    <property type="term" value="F:ATP hydrolysis activity"/>
    <property type="evidence" value="ECO:0007669"/>
    <property type="project" value="TreeGrafter"/>
</dbReference>
<evidence type="ECO:0000259" key="4">
    <source>
        <dbReference type="PROSITE" id="PS00662"/>
    </source>
</evidence>
<dbReference type="STRING" id="1802555.A2755_03865"/>
<dbReference type="Gene3D" id="3.40.50.300">
    <property type="entry name" value="P-loop containing nucleotide triphosphate hydrolases"/>
    <property type="match status" value="1"/>
</dbReference>
<keyword evidence="2" id="KW-0547">Nucleotide-binding</keyword>
<gene>
    <name evidence="5" type="ORF">A2755_03865</name>
</gene>
<keyword evidence="3" id="KW-0067">ATP-binding</keyword>
<comment type="caution">
    <text evidence="5">The sequence shown here is derived from an EMBL/GenBank/DDBJ whole genome shotgun (WGS) entry which is preliminary data.</text>
</comment>
<organism evidence="5 6">
    <name type="scientific">Candidatus Wolfebacteria bacterium RIFCSPHIGHO2_01_FULL_48_22</name>
    <dbReference type="NCBI Taxonomy" id="1802555"/>
    <lineage>
        <taxon>Bacteria</taxon>
        <taxon>Candidatus Wolfeibacteriota</taxon>
    </lineage>
</organism>
<protein>
    <recommendedName>
        <fullName evidence="4">Bacterial type II secretion system protein E domain-containing protein</fullName>
    </recommendedName>
</protein>
<evidence type="ECO:0000313" key="6">
    <source>
        <dbReference type="Proteomes" id="UP000177029"/>
    </source>
</evidence>
<reference evidence="5 6" key="1">
    <citation type="journal article" date="2016" name="Nat. Commun.">
        <title>Thousands of microbial genomes shed light on interconnected biogeochemical processes in an aquifer system.</title>
        <authorList>
            <person name="Anantharaman K."/>
            <person name="Brown C.T."/>
            <person name="Hug L.A."/>
            <person name="Sharon I."/>
            <person name="Castelle C.J."/>
            <person name="Probst A.J."/>
            <person name="Thomas B.C."/>
            <person name="Singh A."/>
            <person name="Wilkins M.J."/>
            <person name="Karaoz U."/>
            <person name="Brodie E.L."/>
            <person name="Williams K.H."/>
            <person name="Hubbard S.S."/>
            <person name="Banfield J.F."/>
        </authorList>
    </citation>
    <scope>NUCLEOTIDE SEQUENCE [LARGE SCALE GENOMIC DNA]</scope>
</reference>
<accession>A0A1F8DPK0</accession>